<reference evidence="6" key="1">
    <citation type="submission" date="2016-10" db="EMBL/GenBank/DDBJ databases">
        <authorList>
            <person name="de Groot N.N."/>
        </authorList>
    </citation>
    <scope>NUCLEOTIDE SEQUENCE</scope>
</reference>
<dbReference type="GO" id="GO:0016491">
    <property type="term" value="F:oxidoreductase activity"/>
    <property type="evidence" value="ECO:0007669"/>
    <property type="project" value="InterPro"/>
</dbReference>
<dbReference type="InterPro" id="IPR013766">
    <property type="entry name" value="Thioredoxin_domain"/>
</dbReference>
<evidence type="ECO:0000259" key="5">
    <source>
        <dbReference type="PROSITE" id="PS51352"/>
    </source>
</evidence>
<keyword evidence="2" id="KW-0201">Cytochrome c-type biogenesis</keyword>
<keyword evidence="4" id="KW-0676">Redox-active center</keyword>
<proteinExistence type="predicted"/>
<dbReference type="InterPro" id="IPR017937">
    <property type="entry name" value="Thioredoxin_CS"/>
</dbReference>
<dbReference type="Gene3D" id="3.40.30.10">
    <property type="entry name" value="Glutaredoxin"/>
    <property type="match status" value="1"/>
</dbReference>
<dbReference type="InterPro" id="IPR013740">
    <property type="entry name" value="Redoxin"/>
</dbReference>
<dbReference type="PANTHER" id="PTHR42852:SF6">
    <property type="entry name" value="THIOL:DISULFIDE INTERCHANGE PROTEIN DSBE"/>
    <property type="match status" value="1"/>
</dbReference>
<evidence type="ECO:0000256" key="4">
    <source>
        <dbReference type="ARBA" id="ARBA00023284"/>
    </source>
</evidence>
<dbReference type="InterPro" id="IPR050553">
    <property type="entry name" value="Thioredoxin_ResA/DsbE_sf"/>
</dbReference>
<sequence>MSKFSILSSFLAVTLLFQGCSNEKKSDKQEEMIAQKAHAILNTNQFVLQALDNKKYVIEKKRDGFSLKNAKGKVLILDIFATWCPPCQGEASHLASLQKKYKKNLQVIGITVEQNIPNSKLENFRKEFGANYTLVNSHQNRLIIDAIATQLKIGKNFGIPLMALYKDGKLINFYQGATEEEFIESDIKKALGK</sequence>
<dbReference type="CDD" id="cd02966">
    <property type="entry name" value="TlpA_like_family"/>
    <property type="match status" value="1"/>
</dbReference>
<dbReference type="GO" id="GO:0017004">
    <property type="term" value="P:cytochrome complex assembly"/>
    <property type="evidence" value="ECO:0007669"/>
    <property type="project" value="UniProtKB-KW"/>
</dbReference>
<dbReference type="Pfam" id="PF08534">
    <property type="entry name" value="Redoxin"/>
    <property type="match status" value="1"/>
</dbReference>
<dbReference type="PROSITE" id="PS00194">
    <property type="entry name" value="THIOREDOXIN_1"/>
    <property type="match status" value="1"/>
</dbReference>
<dbReference type="InterPro" id="IPR036249">
    <property type="entry name" value="Thioredoxin-like_sf"/>
</dbReference>
<organism evidence="6">
    <name type="scientific">hydrothermal vent metagenome</name>
    <dbReference type="NCBI Taxonomy" id="652676"/>
    <lineage>
        <taxon>unclassified sequences</taxon>
        <taxon>metagenomes</taxon>
        <taxon>ecological metagenomes</taxon>
    </lineage>
</organism>
<accession>A0A1W1CGC8</accession>
<evidence type="ECO:0000256" key="1">
    <source>
        <dbReference type="ARBA" id="ARBA00004196"/>
    </source>
</evidence>
<dbReference type="SUPFAM" id="SSF52833">
    <property type="entry name" value="Thioredoxin-like"/>
    <property type="match status" value="1"/>
</dbReference>
<dbReference type="PANTHER" id="PTHR42852">
    <property type="entry name" value="THIOL:DISULFIDE INTERCHANGE PROTEIN DSBE"/>
    <property type="match status" value="1"/>
</dbReference>
<dbReference type="PROSITE" id="PS51257">
    <property type="entry name" value="PROKAR_LIPOPROTEIN"/>
    <property type="match status" value="1"/>
</dbReference>
<feature type="domain" description="Thioredoxin" evidence="5">
    <location>
        <begin position="37"/>
        <end position="192"/>
    </location>
</feature>
<evidence type="ECO:0000256" key="3">
    <source>
        <dbReference type="ARBA" id="ARBA00023157"/>
    </source>
</evidence>
<dbReference type="PROSITE" id="PS51352">
    <property type="entry name" value="THIOREDOXIN_2"/>
    <property type="match status" value="1"/>
</dbReference>
<dbReference type="EMBL" id="FPHH01000083">
    <property type="protein sequence ID" value="SFV64805.1"/>
    <property type="molecule type" value="Genomic_DNA"/>
</dbReference>
<protein>
    <submittedName>
        <fullName evidence="6">Putative lipoprotein thioredoxin</fullName>
    </submittedName>
</protein>
<name>A0A1W1CGC8_9ZZZZ</name>
<dbReference type="AlphaFoldDB" id="A0A1W1CGC8"/>
<evidence type="ECO:0000313" key="6">
    <source>
        <dbReference type="EMBL" id="SFV64805.1"/>
    </source>
</evidence>
<keyword evidence="3" id="KW-1015">Disulfide bond</keyword>
<evidence type="ECO:0000256" key="2">
    <source>
        <dbReference type="ARBA" id="ARBA00022748"/>
    </source>
</evidence>
<dbReference type="GO" id="GO:0030313">
    <property type="term" value="C:cell envelope"/>
    <property type="evidence" value="ECO:0007669"/>
    <property type="project" value="UniProtKB-SubCell"/>
</dbReference>
<comment type="subcellular location">
    <subcellularLocation>
        <location evidence="1">Cell envelope</location>
    </subcellularLocation>
</comment>
<keyword evidence="6" id="KW-0449">Lipoprotein</keyword>
<gene>
    <name evidence="6" type="ORF">MNB_SM-5-1168</name>
</gene>